<accession>A0AA96JSD8</accession>
<dbReference type="GO" id="GO:0055085">
    <property type="term" value="P:transmembrane transport"/>
    <property type="evidence" value="ECO:0007669"/>
    <property type="project" value="InterPro"/>
</dbReference>
<organism evidence="5 6">
    <name type="scientific">Candidatus Nitrospira allomarina</name>
    <dbReference type="NCBI Taxonomy" id="3020900"/>
    <lineage>
        <taxon>Bacteria</taxon>
        <taxon>Pseudomonadati</taxon>
        <taxon>Nitrospirota</taxon>
        <taxon>Nitrospiria</taxon>
        <taxon>Nitrospirales</taxon>
        <taxon>Nitrospiraceae</taxon>
        <taxon>Nitrospira</taxon>
    </lineage>
</organism>
<dbReference type="SUPFAM" id="SSF111369">
    <property type="entry name" value="HlyD-like secretion proteins"/>
    <property type="match status" value="2"/>
</dbReference>
<dbReference type="InterPro" id="IPR050739">
    <property type="entry name" value="MFP"/>
</dbReference>
<evidence type="ECO:0000259" key="4">
    <source>
        <dbReference type="Pfam" id="PF25885"/>
    </source>
</evidence>
<evidence type="ECO:0000313" key="6">
    <source>
        <dbReference type="Proteomes" id="UP001302719"/>
    </source>
</evidence>
<proteinExistence type="predicted"/>
<evidence type="ECO:0000256" key="1">
    <source>
        <dbReference type="ARBA" id="ARBA00004196"/>
    </source>
</evidence>
<keyword evidence="6" id="KW-1185">Reference proteome</keyword>
<feature type="coiled-coil region" evidence="2">
    <location>
        <begin position="157"/>
        <end position="184"/>
    </location>
</feature>
<dbReference type="KEGG" id="nall:PP769_01435"/>
<name>A0AA96JSD8_9BACT</name>
<feature type="transmembrane region" description="Helical" evidence="3">
    <location>
        <begin position="21"/>
        <end position="41"/>
    </location>
</feature>
<protein>
    <submittedName>
        <fullName evidence="5">HlyD family secretion protein</fullName>
    </submittedName>
</protein>
<dbReference type="PANTHER" id="PTHR30386:SF19">
    <property type="entry name" value="MULTIDRUG EXPORT PROTEIN EMRA-RELATED"/>
    <property type="match status" value="1"/>
</dbReference>
<dbReference type="RefSeq" id="WP_312644293.1">
    <property type="nucleotide sequence ID" value="NZ_CP116967.1"/>
</dbReference>
<evidence type="ECO:0000256" key="3">
    <source>
        <dbReference type="SAM" id="Phobius"/>
    </source>
</evidence>
<gene>
    <name evidence="5" type="ORF">PP769_01435</name>
</gene>
<dbReference type="EMBL" id="CP116967">
    <property type="protein sequence ID" value="WNM58452.1"/>
    <property type="molecule type" value="Genomic_DNA"/>
</dbReference>
<dbReference type="AlphaFoldDB" id="A0AA96JSD8"/>
<keyword evidence="3" id="KW-0812">Transmembrane</keyword>
<keyword evidence="3" id="KW-0472">Membrane</keyword>
<sequence length="397" mass="44852">MDAPTIKIRPKEIRRQRNRRLSLVGVILVAAVLAYSGYWWYYARFWVWTDNAFIAGNLVTLEAQATGIITQVLVEETQYVEKGDLLIRLDEHQAHAKLGRTRGLLGGEVRRIASLFAQRRRIQQKFTSKMARLDLVRHDVARFREALPSGAISEQILENALDKMRALQAEVMEIREEYQSITAEVGGVNIRHHPAVEAAKHEFITAYLEYIRQRIRAPASGHVAKRKAQVGDQVHPGVPLMTIVPLDHLWVEVNLRETEMQQVRPGQSALINVDVYGKHHTYHGTVEGLVPGTGSVFALLPPENAAGNFIHIVERVPVRVAFLKEEILEHPVRPGLSTKTYIDVSEPGRPLGDSLAETSTQEYETNIYADELIDAESLAQEIIRENLVLKRDRLEPA</sequence>
<dbReference type="Gene3D" id="2.40.50.100">
    <property type="match status" value="1"/>
</dbReference>
<evidence type="ECO:0000313" key="5">
    <source>
        <dbReference type="EMBL" id="WNM58452.1"/>
    </source>
</evidence>
<dbReference type="InterPro" id="IPR058633">
    <property type="entry name" value="EmrA/FarA_HH"/>
</dbReference>
<dbReference type="GO" id="GO:0030313">
    <property type="term" value="C:cell envelope"/>
    <property type="evidence" value="ECO:0007669"/>
    <property type="project" value="UniProtKB-SubCell"/>
</dbReference>
<dbReference type="Proteomes" id="UP001302719">
    <property type="component" value="Chromosome"/>
</dbReference>
<comment type="subcellular location">
    <subcellularLocation>
        <location evidence="1">Cell envelope</location>
    </subcellularLocation>
</comment>
<reference evidence="5 6" key="1">
    <citation type="submission" date="2023-01" db="EMBL/GenBank/DDBJ databases">
        <title>Cultivation and genomic characterization of new, ubiquitous marine nitrite-oxidizing bacteria from the Nitrospirales.</title>
        <authorList>
            <person name="Mueller A.J."/>
            <person name="Daebeler A."/>
            <person name="Herbold C.W."/>
            <person name="Kirkegaard R.H."/>
            <person name="Daims H."/>
        </authorList>
    </citation>
    <scope>NUCLEOTIDE SEQUENCE [LARGE SCALE GENOMIC DNA]</scope>
    <source>
        <strain evidence="5 6">VA</strain>
    </source>
</reference>
<keyword evidence="3" id="KW-1133">Transmembrane helix</keyword>
<evidence type="ECO:0000256" key="2">
    <source>
        <dbReference type="SAM" id="Coils"/>
    </source>
</evidence>
<dbReference type="PANTHER" id="PTHR30386">
    <property type="entry name" value="MEMBRANE FUSION SUBUNIT OF EMRAB-TOLC MULTIDRUG EFFLUX PUMP"/>
    <property type="match status" value="1"/>
</dbReference>
<dbReference type="Gene3D" id="2.40.30.170">
    <property type="match status" value="1"/>
</dbReference>
<feature type="domain" description="Multidrug export protein EmrA/FarA alpha-helical hairpin" evidence="4">
    <location>
        <begin position="97"/>
        <end position="212"/>
    </location>
</feature>
<dbReference type="Pfam" id="PF25885">
    <property type="entry name" value="HH_EMRA"/>
    <property type="match status" value="1"/>
</dbReference>
<keyword evidence="2" id="KW-0175">Coiled coil</keyword>